<dbReference type="EMBL" id="ASPP01034375">
    <property type="protein sequence ID" value="ETO03010.1"/>
    <property type="molecule type" value="Genomic_DNA"/>
</dbReference>
<dbReference type="Proteomes" id="UP000023152">
    <property type="component" value="Unassembled WGS sequence"/>
</dbReference>
<accession>X6LQI9</accession>
<name>X6LQI9_RETFI</name>
<dbReference type="Gene3D" id="1.25.10.10">
    <property type="entry name" value="Leucine-rich Repeat Variant"/>
    <property type="match status" value="1"/>
</dbReference>
<evidence type="ECO:0000313" key="1">
    <source>
        <dbReference type="EMBL" id="ETO03010.1"/>
    </source>
</evidence>
<dbReference type="SUPFAM" id="SSF48371">
    <property type="entry name" value="ARM repeat"/>
    <property type="match status" value="1"/>
</dbReference>
<reference evidence="1 2" key="1">
    <citation type="journal article" date="2013" name="Curr. Biol.">
        <title>The Genome of the Foraminiferan Reticulomyxa filosa.</title>
        <authorList>
            <person name="Glockner G."/>
            <person name="Hulsmann N."/>
            <person name="Schleicher M."/>
            <person name="Noegel A.A."/>
            <person name="Eichinger L."/>
            <person name="Gallinger C."/>
            <person name="Pawlowski J."/>
            <person name="Sierra R."/>
            <person name="Euteneuer U."/>
            <person name="Pillet L."/>
            <person name="Moustafa A."/>
            <person name="Platzer M."/>
            <person name="Groth M."/>
            <person name="Szafranski K."/>
            <person name="Schliwa M."/>
        </authorList>
    </citation>
    <scope>NUCLEOTIDE SEQUENCE [LARGE SCALE GENOMIC DNA]</scope>
</reference>
<dbReference type="InterPro" id="IPR016024">
    <property type="entry name" value="ARM-type_fold"/>
</dbReference>
<dbReference type="InterPro" id="IPR011989">
    <property type="entry name" value="ARM-like"/>
</dbReference>
<comment type="caution">
    <text evidence="1">The sequence shown here is derived from an EMBL/GenBank/DDBJ whole genome shotgun (WGS) entry which is preliminary data.</text>
</comment>
<organism evidence="1 2">
    <name type="scientific">Reticulomyxa filosa</name>
    <dbReference type="NCBI Taxonomy" id="46433"/>
    <lineage>
        <taxon>Eukaryota</taxon>
        <taxon>Sar</taxon>
        <taxon>Rhizaria</taxon>
        <taxon>Retaria</taxon>
        <taxon>Foraminifera</taxon>
        <taxon>Monothalamids</taxon>
        <taxon>Reticulomyxidae</taxon>
        <taxon>Reticulomyxa</taxon>
    </lineage>
</organism>
<proteinExistence type="predicted"/>
<evidence type="ECO:0000313" key="2">
    <source>
        <dbReference type="Proteomes" id="UP000023152"/>
    </source>
</evidence>
<gene>
    <name evidence="1" type="ORF">RFI_34400</name>
</gene>
<protein>
    <submittedName>
        <fullName evidence="1">Uncharacterized protein</fullName>
    </submittedName>
</protein>
<keyword evidence="2" id="KW-1185">Reference proteome</keyword>
<sequence length="442" mass="50959">MPYVKNHFKQFQQKLSDQQLDRVFSAFIYGLKDKYIWGRELCAESLGVISKKLNEKQLENAINALINGLKDKDRDVRGSYVGSLGIIAAKASEEQLENVFNALISGLKDEDNIAHRSCKLLGVISEKLNEKQLENAINTLIDGFKGKYRLNRTESLGKQLKKVLIENNLLYWAAGRSIILIKAKNSNVKKFDEGCDSFSFLTFRIFLLFEICIGLRQVGTSQMRLPRGSTFKQVYERGVKELRVQLTTYWDYITVEEFEHKCPDLMDDWSCNVVSRLINLKSNLCCEMRLVIGHEGHCVYLGLCKILDPFYQSKFPKCIQSVKEIDNEWIQFHFDTYVFQCQVIPSLSSLKCIRINRPNHFLPILLDNDNKIFSTKSNMKVIAIIFWKRFSRIFGVLTSEVTYHIITNSCKKQQLMFGPIMQIDKSDWVSNKSACNLSIANT</sequence>
<dbReference type="AlphaFoldDB" id="X6LQI9"/>